<dbReference type="Gene3D" id="2.40.160.210">
    <property type="entry name" value="Acyl-CoA thioesterase, double hotdog domain"/>
    <property type="match status" value="1"/>
</dbReference>
<evidence type="ECO:0000259" key="2">
    <source>
        <dbReference type="Pfam" id="PF20789"/>
    </source>
</evidence>
<dbReference type="Proteomes" id="UP000198928">
    <property type="component" value="Unassembled WGS sequence"/>
</dbReference>
<proteinExistence type="predicted"/>
<dbReference type="EMBL" id="FOSG01000017">
    <property type="protein sequence ID" value="SFL33992.1"/>
    <property type="molecule type" value="Genomic_DNA"/>
</dbReference>
<evidence type="ECO:0000313" key="4">
    <source>
        <dbReference type="Proteomes" id="UP000198928"/>
    </source>
</evidence>
<dbReference type="AlphaFoldDB" id="A0A1I4GV71"/>
<evidence type="ECO:0000313" key="3">
    <source>
        <dbReference type="EMBL" id="SFL33992.1"/>
    </source>
</evidence>
<dbReference type="Pfam" id="PF20789">
    <property type="entry name" value="4HBT_3C"/>
    <property type="match status" value="1"/>
</dbReference>
<dbReference type="RefSeq" id="WP_093851345.1">
    <property type="nucleotide sequence ID" value="NZ_FOSG01000017.1"/>
</dbReference>
<protein>
    <submittedName>
        <fullName evidence="3">Thioesterase-like superfamily protein</fullName>
    </submittedName>
</protein>
<dbReference type="InterPro" id="IPR042171">
    <property type="entry name" value="Acyl-CoA_hotdog"/>
</dbReference>
<evidence type="ECO:0000259" key="1">
    <source>
        <dbReference type="Pfam" id="PF13622"/>
    </source>
</evidence>
<accession>A0A1I4GV71</accession>
<reference evidence="4" key="1">
    <citation type="submission" date="2016-10" db="EMBL/GenBank/DDBJ databases">
        <authorList>
            <person name="Varghese N."/>
            <person name="Submissions S."/>
        </authorList>
    </citation>
    <scope>NUCLEOTIDE SEQUENCE [LARGE SCALE GENOMIC DNA]</scope>
    <source>
        <strain evidence="4">PL19</strain>
    </source>
</reference>
<gene>
    <name evidence="3" type="ORF">SAMN05192584_11745</name>
</gene>
<keyword evidence="4" id="KW-1185">Reference proteome</keyword>
<organism evidence="3 4">
    <name type="scientific">Streptomyces pini</name>
    <dbReference type="NCBI Taxonomy" id="1520580"/>
    <lineage>
        <taxon>Bacteria</taxon>
        <taxon>Bacillati</taxon>
        <taxon>Actinomycetota</taxon>
        <taxon>Actinomycetes</taxon>
        <taxon>Kitasatosporales</taxon>
        <taxon>Streptomycetaceae</taxon>
        <taxon>Streptomyces</taxon>
    </lineage>
</organism>
<sequence>MNTADPSTPAVLPEAFYRDLGHGRYASGPATAGPWSPEWQHGGPPSALLGRAMERHEPRPGFRIARVTVELPRPVPVADLHVSVRTVRSGRHVELLEGEIDSGGETVMLARAWRMAASPPDTPSLRSAPPAPPLPGAQPGHTMAGAHLAGYIAAMEWRFEPGTGFDTPGPGTAWARQLIPLLAGGEDTPLTRALTVADSSWAVAFELDHHHRLVINTDVTLALHRDPVGEWLCLRSATDASPRGSGLAVGRLDDTAGDCGRVVQTLLVGRRR</sequence>
<dbReference type="InterPro" id="IPR049449">
    <property type="entry name" value="TesB_ACOT8-like_N"/>
</dbReference>
<name>A0A1I4GV71_9ACTN</name>
<dbReference type="Pfam" id="PF13622">
    <property type="entry name" value="4HBT_3"/>
    <property type="match status" value="1"/>
</dbReference>
<dbReference type="OrthoDB" id="1413770at2"/>
<feature type="domain" description="Acyl-CoA thioesterase-like N-terminal HotDog" evidence="1">
    <location>
        <begin position="32"/>
        <end position="115"/>
    </location>
</feature>
<feature type="domain" description="Acyl-CoA thioesterase-like C-terminal" evidence="2">
    <location>
        <begin position="136"/>
        <end position="268"/>
    </location>
</feature>
<dbReference type="InterPro" id="IPR049450">
    <property type="entry name" value="ACOT8-like_C"/>
</dbReference>